<evidence type="ECO:0000259" key="4">
    <source>
        <dbReference type="PROSITE" id="PS50111"/>
    </source>
</evidence>
<dbReference type="CDD" id="cd12913">
    <property type="entry name" value="PDC1_MCP_like"/>
    <property type="match status" value="1"/>
</dbReference>
<comment type="caution">
    <text evidence="6">The sequence shown here is derived from an EMBL/GenBank/DDBJ whole genome shotgun (WGS) entry which is preliminary data.</text>
</comment>
<dbReference type="RefSeq" id="WP_375516770.1">
    <property type="nucleotide sequence ID" value="NZ_JBHILI010000002.1"/>
</dbReference>
<feature type="domain" description="Methyl-accepting transducer" evidence="4">
    <location>
        <begin position="390"/>
        <end position="654"/>
    </location>
</feature>
<dbReference type="SMART" id="SM00283">
    <property type="entry name" value="MA"/>
    <property type="match status" value="1"/>
</dbReference>
<dbReference type="PROSITE" id="PS50111">
    <property type="entry name" value="CHEMOTAXIS_TRANSDUC_2"/>
    <property type="match status" value="1"/>
</dbReference>
<dbReference type="SUPFAM" id="SSF58104">
    <property type="entry name" value="Methyl-accepting chemotaxis protein (MCP) signaling domain"/>
    <property type="match status" value="1"/>
</dbReference>
<dbReference type="Gene3D" id="1.10.287.950">
    <property type="entry name" value="Methyl-accepting chemotaxis protein"/>
    <property type="match status" value="1"/>
</dbReference>
<evidence type="ECO:0000256" key="1">
    <source>
        <dbReference type="ARBA" id="ARBA00022500"/>
    </source>
</evidence>
<dbReference type="PANTHER" id="PTHR43531:SF11">
    <property type="entry name" value="METHYL-ACCEPTING CHEMOTAXIS PROTEIN 3"/>
    <property type="match status" value="1"/>
</dbReference>
<evidence type="ECO:0000259" key="5">
    <source>
        <dbReference type="PROSITE" id="PS50885"/>
    </source>
</evidence>
<dbReference type="InterPro" id="IPR051310">
    <property type="entry name" value="MCP_chemotaxis"/>
</dbReference>
<dbReference type="PROSITE" id="PS50885">
    <property type="entry name" value="HAMP"/>
    <property type="match status" value="1"/>
</dbReference>
<organism evidence="6 7">
    <name type="scientific">Leptospira wolffii</name>
    <dbReference type="NCBI Taxonomy" id="409998"/>
    <lineage>
        <taxon>Bacteria</taxon>
        <taxon>Pseudomonadati</taxon>
        <taxon>Spirochaetota</taxon>
        <taxon>Spirochaetia</taxon>
        <taxon>Leptospirales</taxon>
        <taxon>Leptospiraceae</taxon>
        <taxon>Leptospira</taxon>
    </lineage>
</organism>
<comment type="similarity">
    <text evidence="2">Belongs to the methyl-accepting chemotaxis (MCP) protein family.</text>
</comment>
<evidence type="ECO:0000256" key="3">
    <source>
        <dbReference type="PROSITE-ProRule" id="PRU00284"/>
    </source>
</evidence>
<dbReference type="CDD" id="cd06225">
    <property type="entry name" value="HAMP"/>
    <property type="match status" value="1"/>
</dbReference>
<dbReference type="InterPro" id="IPR003660">
    <property type="entry name" value="HAMP_dom"/>
</dbReference>
<proteinExistence type="inferred from homology"/>
<sequence>MSIRFRISLYISLILFAAFSVLAAFNSYSSYSNLREEVEQSSDVTAERWSYEIMEQLNTLMGLIRGFRFPLMYASPPREQVIQTIEEILKRNQDYFAMWVCYEPNAYDGKDYAYRNIRGHDESGRFIPYLNRAKAIDKIELEPLRDFDNTDGSGDYYQVVKKTNQMAVVGPINYVASGKDTLMISLVTPISLDKKFYGAAGLDIDLKSLQEKLGSKKPFRGKGFLAFISPDGLYAINGNNHELLGKKIPDEAELKKYLEFSKAGKRFVLESDGHTDFYFPFHIGKDPKFWTLLVSIPNSVYYENIGSIILQSAVSALITLALVLIALNLIFDRLVSSGLLKAIGFSDEIAKGNLLVKSDYANQDEIGTLLSSMDQMRSNILGVVTEMRSSSKRLSSKSEEMAVSSRNFSDVAQTQASAAEESSAAVEELAASAQNVGKSMEQAVENTREIDGNVVRLREQIVNINGEMQGLVNLAVESKKQAITGEGAMEASTSAMGEIGESASRITEILSIITEISEKTNLLALNAAIEAARAGEAGKGFAVVAEEIGKLASQTSTSVQEIGGLVDSTNDAVMNGNAKVQEAAQILKRLRHSVNEFETSANKVLISVKEQEENTGRIGKSSTTLMNFSMQISEAVAEQKNATNEITKTIVSISEGTQDIAGGADDLTSFSEEMLSLSEQLSRLIEKFRID</sequence>
<evidence type="ECO:0000256" key="2">
    <source>
        <dbReference type="ARBA" id="ARBA00029447"/>
    </source>
</evidence>
<dbReference type="PANTHER" id="PTHR43531">
    <property type="entry name" value="PROTEIN ICFG"/>
    <property type="match status" value="1"/>
</dbReference>
<keyword evidence="7" id="KW-1185">Reference proteome</keyword>
<keyword evidence="3" id="KW-0807">Transducer</keyword>
<accession>A0ABV5BLG0</accession>
<protein>
    <submittedName>
        <fullName evidence="6">Methyl-accepting chemotaxis protein</fullName>
    </submittedName>
</protein>
<dbReference type="Pfam" id="PF22673">
    <property type="entry name" value="MCP-like_PDC_1"/>
    <property type="match status" value="1"/>
</dbReference>
<feature type="domain" description="HAMP" evidence="5">
    <location>
        <begin position="333"/>
        <end position="385"/>
    </location>
</feature>
<dbReference type="Gene3D" id="3.30.450.20">
    <property type="entry name" value="PAS domain"/>
    <property type="match status" value="1"/>
</dbReference>
<evidence type="ECO:0000313" key="6">
    <source>
        <dbReference type="EMBL" id="MFB5736000.1"/>
    </source>
</evidence>
<name>A0ABV5BLG0_9LEPT</name>
<reference evidence="6 7" key="1">
    <citation type="submission" date="2024-09" db="EMBL/GenBank/DDBJ databases">
        <title>Taxonomic and Genotyping Characterization of Leptospira Strains isolated from Multiple Sources in Colombia highlights the importance of intermediate species.</title>
        <authorList>
            <person name="Torres Higuera L."/>
            <person name="Rojas Tapias D."/>
            <person name="Jimenez Velasquez S."/>
            <person name="Renjifo Ibanez C."/>
        </authorList>
    </citation>
    <scope>NUCLEOTIDE SEQUENCE [LARGE SCALE GENOMIC DNA]</scope>
    <source>
        <strain evidence="6 7">Lep080</strain>
    </source>
</reference>
<dbReference type="EMBL" id="JBHILJ010000002">
    <property type="protein sequence ID" value="MFB5736000.1"/>
    <property type="molecule type" value="Genomic_DNA"/>
</dbReference>
<dbReference type="Pfam" id="PF00015">
    <property type="entry name" value="MCPsignal"/>
    <property type="match status" value="1"/>
</dbReference>
<dbReference type="InterPro" id="IPR004089">
    <property type="entry name" value="MCPsignal_dom"/>
</dbReference>
<dbReference type="Proteomes" id="UP001580391">
    <property type="component" value="Unassembled WGS sequence"/>
</dbReference>
<evidence type="ECO:0000313" key="7">
    <source>
        <dbReference type="Proteomes" id="UP001580391"/>
    </source>
</evidence>
<keyword evidence="1" id="KW-0145">Chemotaxis</keyword>
<gene>
    <name evidence="6" type="ORF">ACE5IX_05750</name>
</gene>